<feature type="compositionally biased region" description="Polar residues" evidence="1">
    <location>
        <begin position="1"/>
        <end position="11"/>
    </location>
</feature>
<dbReference type="Proteomes" id="UP001162480">
    <property type="component" value="Chromosome 7"/>
</dbReference>
<evidence type="ECO:0000256" key="1">
    <source>
        <dbReference type="SAM" id="MobiDB-lite"/>
    </source>
</evidence>
<feature type="region of interest" description="Disordered" evidence="1">
    <location>
        <begin position="1"/>
        <end position="21"/>
    </location>
</feature>
<evidence type="ECO:0000313" key="2">
    <source>
        <dbReference type="EMBL" id="CAI9726348.1"/>
    </source>
</evidence>
<accession>A0AA36B1R0</accession>
<protein>
    <submittedName>
        <fullName evidence="2">Uncharacterized protein</fullName>
    </submittedName>
</protein>
<proteinExistence type="predicted"/>
<sequence length="116" mass="12229">MHYGGNNYQHNTPEELRRNTRIGQDELAFTGQCGPCPCLELWQTSATENNMQSGVSIEADEDGQSVGAVGAADTDGGADGAAGAGEVALVLVFGCSEGSTDVIHKTRDVIWPPRIH</sequence>
<organism evidence="2 3">
    <name type="scientific">Octopus vulgaris</name>
    <name type="common">Common octopus</name>
    <dbReference type="NCBI Taxonomy" id="6645"/>
    <lineage>
        <taxon>Eukaryota</taxon>
        <taxon>Metazoa</taxon>
        <taxon>Spiralia</taxon>
        <taxon>Lophotrochozoa</taxon>
        <taxon>Mollusca</taxon>
        <taxon>Cephalopoda</taxon>
        <taxon>Coleoidea</taxon>
        <taxon>Octopodiformes</taxon>
        <taxon>Octopoda</taxon>
        <taxon>Incirrata</taxon>
        <taxon>Octopodidae</taxon>
        <taxon>Octopus</taxon>
    </lineage>
</organism>
<name>A0AA36B1R0_OCTVU</name>
<gene>
    <name evidence="2" type="ORF">OCTVUL_1B003455</name>
</gene>
<dbReference type="EMBL" id="OX597820">
    <property type="protein sequence ID" value="CAI9726348.1"/>
    <property type="molecule type" value="Genomic_DNA"/>
</dbReference>
<reference evidence="2" key="1">
    <citation type="submission" date="2023-08" db="EMBL/GenBank/DDBJ databases">
        <authorList>
            <person name="Alioto T."/>
            <person name="Alioto T."/>
            <person name="Gomez Garrido J."/>
        </authorList>
    </citation>
    <scope>NUCLEOTIDE SEQUENCE</scope>
</reference>
<evidence type="ECO:0000313" key="3">
    <source>
        <dbReference type="Proteomes" id="UP001162480"/>
    </source>
</evidence>
<dbReference type="AlphaFoldDB" id="A0AA36B1R0"/>
<keyword evidence="3" id="KW-1185">Reference proteome</keyword>